<dbReference type="Pfam" id="PF03793">
    <property type="entry name" value="PASTA"/>
    <property type="match status" value="2"/>
</dbReference>
<evidence type="ECO:0000256" key="3">
    <source>
        <dbReference type="ARBA" id="ARBA00007171"/>
    </source>
</evidence>
<dbReference type="InterPro" id="IPR050515">
    <property type="entry name" value="Beta-lactam/transpept"/>
</dbReference>
<sequence>MNGRRKEIRIGALVLFLTFTAVFLILFSRFTYIAVSGEVEGVNLSAEASEKYLKNKILEADRGTIYDKNGEILAEDSSTFKLIAILSDTVTSDPDSPHHVVDKKKTASVLSQYIDMEQGEILDRLNKKGPFQVEFGTAGRNISPVTKESIENEKLPGILFETVAKRTYPNGNFATHLVGISQQKVSDDGKVKSNGILGIEKSYNDLLEGKDGKVDFESDKWGYLLPDSDTHVKEPKNGNDIYLTIDEKIQSFVEEALNHVTEVYHPVKAFAIVSDPKTGEILAVAQRPSFNRNVTEGVESSWTNFTMQTAYEPGSTMKTFSLASAVDAGVFNPNATYNSGEFFVKGNPLPIKDWNAGAGWGTITYLQGVQRSSNVAFAELLDQIGQDKYRAYLDRFGFGKKIGLELENESSGRILYDYPIERYTTIFGQGTTVTAMQMIQAASAVANDGKMMKPYMVDRIVDGSNGEIVKQSVPTSSGNPISKESAKKTREYLETTVTSDIGTGKLFAIPGYSVAGKSGTAQIPNHDGAGYMVGHDNYLFSFLGMAPADDPKLVVYVGIQQPDLGGKLGSIPVAEVFNPVMQNSLKYLNIDTATPAQKLKSIEVPDLEGKPVSEAAATLKEAGLNPVIIGNGKKVAAQSSADVLLEKERILLLTDGSVTVPDMKGWSLRDVQKFVTMSGISIDMKGDGYLTKQSLKPGSTVDEKQTLTVEFAPFGTE</sequence>
<dbReference type="InterPro" id="IPR005543">
    <property type="entry name" value="PASTA_dom"/>
</dbReference>
<name>A0A3A1QWB3_9BACI</name>
<keyword evidence="10" id="KW-1185">Reference proteome</keyword>
<dbReference type="InterPro" id="IPR005311">
    <property type="entry name" value="PBP_dimer"/>
</dbReference>
<dbReference type="SMART" id="SM00740">
    <property type="entry name" value="PASTA"/>
    <property type="match status" value="2"/>
</dbReference>
<dbReference type="SUPFAM" id="SSF56601">
    <property type="entry name" value="beta-lactamase/transpeptidase-like"/>
    <property type="match status" value="1"/>
</dbReference>
<evidence type="ECO:0000256" key="1">
    <source>
        <dbReference type="ARBA" id="ARBA00004370"/>
    </source>
</evidence>
<comment type="catalytic activity">
    <reaction evidence="6">
        <text>Preferential cleavage: (Ac)2-L-Lys-D-Ala-|-D-Ala. Also transpeptidation of peptidyl-alanyl moieties that are N-acyl substituents of D-alanine.</text>
        <dbReference type="EC" id="3.4.16.4"/>
    </reaction>
</comment>
<evidence type="ECO:0000256" key="4">
    <source>
        <dbReference type="ARBA" id="ARBA00012448"/>
    </source>
</evidence>
<evidence type="ECO:0000256" key="2">
    <source>
        <dbReference type="ARBA" id="ARBA00004752"/>
    </source>
</evidence>
<dbReference type="SUPFAM" id="SSF56519">
    <property type="entry name" value="Penicillin binding protein dimerisation domain"/>
    <property type="match status" value="1"/>
</dbReference>
<dbReference type="InterPro" id="IPR012338">
    <property type="entry name" value="Beta-lactam/transpept-like"/>
</dbReference>
<keyword evidence="5 7" id="KW-0472">Membrane</keyword>
<dbReference type="EMBL" id="QXIR01000026">
    <property type="protein sequence ID" value="RIW30412.1"/>
    <property type="molecule type" value="Genomic_DNA"/>
</dbReference>
<keyword evidence="7" id="KW-1133">Transmembrane helix</keyword>
<reference evidence="9 10" key="1">
    <citation type="submission" date="2018-09" db="EMBL/GenBank/DDBJ databases">
        <title>Bacillus saliacetes sp. nov., isolated from Thai shrimp paste (Ka-pi).</title>
        <authorList>
            <person name="Daroonpunt R."/>
            <person name="Tanasupawat S."/>
            <person name="Yiamsombut S."/>
        </authorList>
    </citation>
    <scope>NUCLEOTIDE SEQUENCE [LARGE SCALE GENOMIC DNA]</scope>
    <source>
        <strain evidence="9 10">SKP7-4</strain>
    </source>
</reference>
<comment type="similarity">
    <text evidence="3">Belongs to the transpeptidase family.</text>
</comment>
<dbReference type="GO" id="GO:0009252">
    <property type="term" value="P:peptidoglycan biosynthetic process"/>
    <property type="evidence" value="ECO:0007669"/>
    <property type="project" value="UniProtKB-UniPathway"/>
</dbReference>
<evidence type="ECO:0000313" key="10">
    <source>
        <dbReference type="Proteomes" id="UP000265801"/>
    </source>
</evidence>
<dbReference type="Proteomes" id="UP000265801">
    <property type="component" value="Unassembled WGS sequence"/>
</dbReference>
<dbReference type="Gene3D" id="2.20.70.70">
    <property type="match status" value="1"/>
</dbReference>
<gene>
    <name evidence="9" type="ORF">D3H55_16900</name>
</gene>
<proteinExistence type="inferred from homology"/>
<keyword evidence="7" id="KW-0812">Transmembrane</keyword>
<comment type="caution">
    <text evidence="9">The sequence shown here is derived from an EMBL/GenBank/DDBJ whole genome shotgun (WGS) entry which is preliminary data.</text>
</comment>
<dbReference type="GO" id="GO:0005886">
    <property type="term" value="C:plasma membrane"/>
    <property type="evidence" value="ECO:0007669"/>
    <property type="project" value="TreeGrafter"/>
</dbReference>
<dbReference type="Gene3D" id="3.30.70.2110">
    <property type="match status" value="1"/>
</dbReference>
<dbReference type="OrthoDB" id="9804124at2"/>
<feature type="transmembrane region" description="Helical" evidence="7">
    <location>
        <begin position="12"/>
        <end position="35"/>
    </location>
</feature>
<dbReference type="Pfam" id="PF00905">
    <property type="entry name" value="Transpeptidase"/>
    <property type="match status" value="1"/>
</dbReference>
<dbReference type="CDD" id="cd06575">
    <property type="entry name" value="PASTA_Pbp2x-like_2"/>
    <property type="match status" value="1"/>
</dbReference>
<dbReference type="CDD" id="cd06576">
    <property type="entry name" value="PASTA_Pbp2x-like_1"/>
    <property type="match status" value="1"/>
</dbReference>
<evidence type="ECO:0000256" key="6">
    <source>
        <dbReference type="ARBA" id="ARBA00034000"/>
    </source>
</evidence>
<dbReference type="AlphaFoldDB" id="A0A3A1QWB3"/>
<dbReference type="InterPro" id="IPR001460">
    <property type="entry name" value="PCN-bd_Tpept"/>
</dbReference>
<dbReference type="PANTHER" id="PTHR30627">
    <property type="entry name" value="PEPTIDOGLYCAN D,D-TRANSPEPTIDASE"/>
    <property type="match status" value="1"/>
</dbReference>
<comment type="pathway">
    <text evidence="2">Cell wall biogenesis; peptidoglycan biosynthesis.</text>
</comment>
<dbReference type="InterPro" id="IPR036138">
    <property type="entry name" value="PBP_dimer_sf"/>
</dbReference>
<accession>A0A3A1QWB3</accession>
<comment type="subcellular location">
    <subcellularLocation>
        <location evidence="1">Membrane</location>
    </subcellularLocation>
</comment>
<dbReference type="PROSITE" id="PS51178">
    <property type="entry name" value="PASTA"/>
    <property type="match status" value="1"/>
</dbReference>
<feature type="domain" description="PASTA" evidence="8">
    <location>
        <begin position="654"/>
        <end position="713"/>
    </location>
</feature>
<dbReference type="Gene3D" id="3.40.710.10">
    <property type="entry name" value="DD-peptidase/beta-lactamase superfamily"/>
    <property type="match status" value="1"/>
</dbReference>
<dbReference type="GO" id="GO:0009002">
    <property type="term" value="F:serine-type D-Ala-D-Ala carboxypeptidase activity"/>
    <property type="evidence" value="ECO:0007669"/>
    <property type="project" value="UniProtKB-EC"/>
</dbReference>
<evidence type="ECO:0000256" key="5">
    <source>
        <dbReference type="ARBA" id="ARBA00023136"/>
    </source>
</evidence>
<dbReference type="Pfam" id="PF03717">
    <property type="entry name" value="PBP_dimer"/>
    <property type="match status" value="1"/>
</dbReference>
<evidence type="ECO:0000259" key="8">
    <source>
        <dbReference type="PROSITE" id="PS51178"/>
    </source>
</evidence>
<dbReference type="GO" id="GO:0071555">
    <property type="term" value="P:cell wall organization"/>
    <property type="evidence" value="ECO:0007669"/>
    <property type="project" value="TreeGrafter"/>
</dbReference>
<dbReference type="EC" id="3.4.16.4" evidence="4"/>
<protein>
    <recommendedName>
        <fullName evidence="4">serine-type D-Ala-D-Ala carboxypeptidase</fullName>
        <ecNumber evidence="4">3.4.16.4</ecNumber>
    </recommendedName>
</protein>
<evidence type="ECO:0000313" key="9">
    <source>
        <dbReference type="EMBL" id="RIW30412.1"/>
    </source>
</evidence>
<organism evidence="9 10">
    <name type="scientific">Bacillus salacetis</name>
    <dbReference type="NCBI Taxonomy" id="2315464"/>
    <lineage>
        <taxon>Bacteria</taxon>
        <taxon>Bacillati</taxon>
        <taxon>Bacillota</taxon>
        <taxon>Bacilli</taxon>
        <taxon>Bacillales</taxon>
        <taxon>Bacillaceae</taxon>
        <taxon>Bacillus</taxon>
    </lineage>
</organism>
<dbReference type="PANTHER" id="PTHR30627:SF26">
    <property type="entry name" value="PENICILLIN-BINDING PROTEIN 2B"/>
    <property type="match status" value="1"/>
</dbReference>
<dbReference type="Gene3D" id="3.90.1310.10">
    <property type="entry name" value="Penicillin-binding protein 2a (Domain 2)"/>
    <property type="match status" value="1"/>
</dbReference>
<dbReference type="GO" id="GO:0008658">
    <property type="term" value="F:penicillin binding"/>
    <property type="evidence" value="ECO:0007669"/>
    <property type="project" value="InterPro"/>
</dbReference>
<evidence type="ECO:0000256" key="7">
    <source>
        <dbReference type="SAM" id="Phobius"/>
    </source>
</evidence>
<dbReference type="RefSeq" id="WP_119548496.1">
    <property type="nucleotide sequence ID" value="NZ_QXIR01000026.1"/>
</dbReference>
<dbReference type="SUPFAM" id="SSF54184">
    <property type="entry name" value="Penicillin-binding protein 2x (pbp-2x), c-terminal domain"/>
    <property type="match status" value="2"/>
</dbReference>
<dbReference type="UniPathway" id="UPA00219"/>